<evidence type="ECO:0000256" key="1">
    <source>
        <dbReference type="ARBA" id="ARBA00022553"/>
    </source>
</evidence>
<dbReference type="GO" id="GO:0045945">
    <property type="term" value="P:positive regulation of transcription by RNA polymerase III"/>
    <property type="evidence" value="ECO:0007669"/>
    <property type="project" value="EnsemblMetazoa"/>
</dbReference>
<dbReference type="PANTHER" id="PTHR14091:SF0">
    <property type="entry name" value="PERIODIC TRYPTOPHAN PROTEIN 1 HOMOLOG"/>
    <property type="match status" value="1"/>
</dbReference>
<dbReference type="PhylomeDB" id="B4J6S3"/>
<dbReference type="GO" id="GO:1901838">
    <property type="term" value="P:positive regulation of transcription of nucleolar large rRNA by RNA polymerase I"/>
    <property type="evidence" value="ECO:0007669"/>
    <property type="project" value="EnsemblMetazoa"/>
</dbReference>
<dbReference type="GO" id="GO:0032869">
    <property type="term" value="P:cellular response to insulin stimulus"/>
    <property type="evidence" value="ECO:0007669"/>
    <property type="project" value="EnsemblMetazoa"/>
</dbReference>
<proteinExistence type="predicted"/>
<dbReference type="InterPro" id="IPR001680">
    <property type="entry name" value="WD40_rpt"/>
</dbReference>
<evidence type="ECO:0000256" key="5">
    <source>
        <dbReference type="SAM" id="MobiDB-lite"/>
    </source>
</evidence>
<dbReference type="GO" id="GO:0030707">
    <property type="term" value="P:follicle cell of egg chamber development"/>
    <property type="evidence" value="ECO:0007669"/>
    <property type="project" value="EnsemblMetazoa"/>
</dbReference>
<feature type="repeat" description="WD" evidence="4">
    <location>
        <begin position="279"/>
        <end position="321"/>
    </location>
</feature>
<evidence type="ECO:0000256" key="3">
    <source>
        <dbReference type="ARBA" id="ARBA00022737"/>
    </source>
</evidence>
<dbReference type="SUPFAM" id="SSF50978">
    <property type="entry name" value="WD40 repeat-like"/>
    <property type="match status" value="1"/>
</dbReference>
<dbReference type="Pfam" id="PF00400">
    <property type="entry name" value="WD40"/>
    <property type="match status" value="3"/>
</dbReference>
<dbReference type="AlphaFoldDB" id="B4J6S3"/>
<feature type="repeat" description="WD" evidence="4">
    <location>
        <begin position="371"/>
        <end position="413"/>
    </location>
</feature>
<sequence length="467" mass="52488">MTEVGDGPPEPSIDFVPALCFVPRGVTKERPEKIVLTQGELARIIGETQNELNANEDDDEDDDDEDEDMDVDRDEAMAAAAGGAAVNENANLDDEFNFQNYENEANSTVTNLANVVDADEQVPDEDEDSEAEDEIIKPTDNLVLVGHVQDDAASMEVWVFNQEEQALYTHHDFLLPSFPLCIEWMNHDAGSDKAGNMCAIGCMDPIITIWDLDIQDSMEPTFKLGSKGNRKKHKEQYGHKDAVLDLSWNPQFEHILASGSVDQTLILWDLDEGQPHTSITSFEEKVQSVEFHPEEAQSILTGCADGYVRLFDCRDADNVNSGNELKWQLSGNEVEKVLWHPTQTNYFIIGTNDGSLHYADKRRSNQLLWSVKAHNEEISGVCFNSQMPNLLTSTSTEGSLKIWNFNSTEPKHVYEHDFNMGRLQCMRQCPEDPYTLAFGGEKPPRCAVFNIKNFEAVRRTFGIPDDE</sequence>
<dbReference type="GO" id="GO:0008584">
    <property type="term" value="P:male gonad development"/>
    <property type="evidence" value="ECO:0007669"/>
    <property type="project" value="EnsemblMetazoa"/>
</dbReference>
<dbReference type="InParanoid" id="B4J6S3"/>
<dbReference type="PROSITE" id="PS00678">
    <property type="entry name" value="WD_REPEATS_1"/>
    <property type="match status" value="1"/>
</dbReference>
<name>B4J6S3_DROGR</name>
<evidence type="ECO:0000313" key="7">
    <source>
        <dbReference type="Proteomes" id="UP000001070"/>
    </source>
</evidence>
<dbReference type="InterPro" id="IPR044285">
    <property type="entry name" value="PWP1"/>
</dbReference>
<reference evidence="6 7" key="1">
    <citation type="journal article" date="2007" name="Nature">
        <title>Evolution of genes and genomes on the Drosophila phylogeny.</title>
        <authorList>
            <consortium name="Drosophila 12 Genomes Consortium"/>
            <person name="Clark A.G."/>
            <person name="Eisen M.B."/>
            <person name="Smith D.R."/>
            <person name="Bergman C.M."/>
            <person name="Oliver B."/>
            <person name="Markow T.A."/>
            <person name="Kaufman T.C."/>
            <person name="Kellis M."/>
            <person name="Gelbart W."/>
            <person name="Iyer V.N."/>
            <person name="Pollard D.A."/>
            <person name="Sackton T.B."/>
            <person name="Larracuente A.M."/>
            <person name="Singh N.D."/>
            <person name="Abad J.P."/>
            <person name="Abt D.N."/>
            <person name="Adryan B."/>
            <person name="Aguade M."/>
            <person name="Akashi H."/>
            <person name="Anderson W.W."/>
            <person name="Aquadro C.F."/>
            <person name="Ardell D.H."/>
            <person name="Arguello R."/>
            <person name="Artieri C.G."/>
            <person name="Barbash D.A."/>
            <person name="Barker D."/>
            <person name="Barsanti P."/>
            <person name="Batterham P."/>
            <person name="Batzoglou S."/>
            <person name="Begun D."/>
            <person name="Bhutkar A."/>
            <person name="Blanco E."/>
            <person name="Bosak S.A."/>
            <person name="Bradley R.K."/>
            <person name="Brand A.D."/>
            <person name="Brent M.R."/>
            <person name="Brooks A.N."/>
            <person name="Brown R.H."/>
            <person name="Butlin R.K."/>
            <person name="Caggese C."/>
            <person name="Calvi B.R."/>
            <person name="Bernardo de Carvalho A."/>
            <person name="Caspi A."/>
            <person name="Castrezana S."/>
            <person name="Celniker S.E."/>
            <person name="Chang J.L."/>
            <person name="Chapple C."/>
            <person name="Chatterji S."/>
            <person name="Chinwalla A."/>
            <person name="Civetta A."/>
            <person name="Clifton S.W."/>
            <person name="Comeron J.M."/>
            <person name="Costello J.C."/>
            <person name="Coyne J.A."/>
            <person name="Daub J."/>
            <person name="David R.G."/>
            <person name="Delcher A.L."/>
            <person name="Delehaunty K."/>
            <person name="Do C.B."/>
            <person name="Ebling H."/>
            <person name="Edwards K."/>
            <person name="Eickbush T."/>
            <person name="Evans J.D."/>
            <person name="Filipski A."/>
            <person name="Findeiss S."/>
            <person name="Freyhult E."/>
            <person name="Fulton L."/>
            <person name="Fulton R."/>
            <person name="Garcia A.C."/>
            <person name="Gardiner A."/>
            <person name="Garfield D.A."/>
            <person name="Garvin B.E."/>
            <person name="Gibson G."/>
            <person name="Gilbert D."/>
            <person name="Gnerre S."/>
            <person name="Godfrey J."/>
            <person name="Good R."/>
            <person name="Gotea V."/>
            <person name="Gravely B."/>
            <person name="Greenberg A.J."/>
            <person name="Griffiths-Jones S."/>
            <person name="Gross S."/>
            <person name="Guigo R."/>
            <person name="Gustafson E.A."/>
            <person name="Haerty W."/>
            <person name="Hahn M.W."/>
            <person name="Halligan D.L."/>
            <person name="Halpern A.L."/>
            <person name="Halter G.M."/>
            <person name="Han M.V."/>
            <person name="Heger A."/>
            <person name="Hillier L."/>
            <person name="Hinrichs A.S."/>
            <person name="Holmes I."/>
            <person name="Hoskins R.A."/>
            <person name="Hubisz M.J."/>
            <person name="Hultmark D."/>
            <person name="Huntley M.A."/>
            <person name="Jaffe D.B."/>
            <person name="Jagadeeshan S."/>
            <person name="Jeck W.R."/>
            <person name="Johnson J."/>
            <person name="Jones C.D."/>
            <person name="Jordan W.C."/>
            <person name="Karpen G.H."/>
            <person name="Kataoka E."/>
            <person name="Keightley P.D."/>
            <person name="Kheradpour P."/>
            <person name="Kirkness E.F."/>
            <person name="Koerich L.B."/>
            <person name="Kristiansen K."/>
            <person name="Kudrna D."/>
            <person name="Kulathinal R.J."/>
            <person name="Kumar S."/>
            <person name="Kwok R."/>
            <person name="Lander E."/>
            <person name="Langley C.H."/>
            <person name="Lapoint R."/>
            <person name="Lazzaro B.P."/>
            <person name="Lee S.J."/>
            <person name="Levesque L."/>
            <person name="Li R."/>
            <person name="Lin C.F."/>
            <person name="Lin M.F."/>
            <person name="Lindblad-Toh K."/>
            <person name="Llopart A."/>
            <person name="Long M."/>
            <person name="Low L."/>
            <person name="Lozovsky E."/>
            <person name="Lu J."/>
            <person name="Luo M."/>
            <person name="Machado C.A."/>
            <person name="Makalowski W."/>
            <person name="Marzo M."/>
            <person name="Matsuda M."/>
            <person name="Matzkin L."/>
            <person name="McAllister B."/>
            <person name="McBride C.S."/>
            <person name="McKernan B."/>
            <person name="McKernan K."/>
            <person name="Mendez-Lago M."/>
            <person name="Minx P."/>
            <person name="Mollenhauer M.U."/>
            <person name="Montooth K."/>
            <person name="Mount S.M."/>
            <person name="Mu X."/>
            <person name="Myers E."/>
            <person name="Negre B."/>
            <person name="Newfeld S."/>
            <person name="Nielsen R."/>
            <person name="Noor M.A."/>
            <person name="O'Grady P."/>
            <person name="Pachter L."/>
            <person name="Papaceit M."/>
            <person name="Parisi M.J."/>
            <person name="Parisi M."/>
            <person name="Parts L."/>
            <person name="Pedersen J.S."/>
            <person name="Pesole G."/>
            <person name="Phillippy A.M."/>
            <person name="Ponting C.P."/>
            <person name="Pop M."/>
            <person name="Porcelli D."/>
            <person name="Powell J.R."/>
            <person name="Prohaska S."/>
            <person name="Pruitt K."/>
            <person name="Puig M."/>
            <person name="Quesneville H."/>
            <person name="Ram K.R."/>
            <person name="Rand D."/>
            <person name="Rasmussen M.D."/>
            <person name="Reed L.K."/>
            <person name="Reenan R."/>
            <person name="Reily A."/>
            <person name="Remington K.A."/>
            <person name="Rieger T.T."/>
            <person name="Ritchie M.G."/>
            <person name="Robin C."/>
            <person name="Rogers Y.H."/>
            <person name="Rohde C."/>
            <person name="Rozas J."/>
            <person name="Rubenfield M.J."/>
            <person name="Ruiz A."/>
            <person name="Russo S."/>
            <person name="Salzberg S.L."/>
            <person name="Sanchez-Gracia A."/>
            <person name="Saranga D.J."/>
            <person name="Sato H."/>
            <person name="Schaeffer S.W."/>
            <person name="Schatz M.C."/>
            <person name="Schlenke T."/>
            <person name="Schwartz R."/>
            <person name="Segarra C."/>
            <person name="Singh R.S."/>
            <person name="Sirot L."/>
            <person name="Sirota M."/>
            <person name="Sisneros N.B."/>
            <person name="Smith C.D."/>
            <person name="Smith T.F."/>
            <person name="Spieth J."/>
            <person name="Stage D.E."/>
            <person name="Stark A."/>
            <person name="Stephan W."/>
            <person name="Strausberg R.L."/>
            <person name="Strempel S."/>
            <person name="Sturgill D."/>
            <person name="Sutton G."/>
            <person name="Sutton G.G."/>
            <person name="Tao W."/>
            <person name="Teichmann S."/>
            <person name="Tobari Y.N."/>
            <person name="Tomimura Y."/>
            <person name="Tsolas J.M."/>
            <person name="Valente V.L."/>
            <person name="Venter E."/>
            <person name="Venter J.C."/>
            <person name="Vicario S."/>
            <person name="Vieira F.G."/>
            <person name="Vilella A.J."/>
            <person name="Villasante A."/>
            <person name="Walenz B."/>
            <person name="Wang J."/>
            <person name="Wasserman M."/>
            <person name="Watts T."/>
            <person name="Wilson D."/>
            <person name="Wilson R.K."/>
            <person name="Wing R.A."/>
            <person name="Wolfner M.F."/>
            <person name="Wong A."/>
            <person name="Wong G.K."/>
            <person name="Wu C.I."/>
            <person name="Wu G."/>
            <person name="Yamamoto D."/>
            <person name="Yang H.P."/>
            <person name="Yang S.P."/>
            <person name="Yorke J.A."/>
            <person name="Yoshida K."/>
            <person name="Zdobnov E."/>
            <person name="Zhang P."/>
            <person name="Zhang Y."/>
            <person name="Zimin A.V."/>
            <person name="Baldwin J."/>
            <person name="Abdouelleil A."/>
            <person name="Abdulkadir J."/>
            <person name="Abebe A."/>
            <person name="Abera B."/>
            <person name="Abreu J."/>
            <person name="Acer S.C."/>
            <person name="Aftuck L."/>
            <person name="Alexander A."/>
            <person name="An P."/>
            <person name="Anderson E."/>
            <person name="Anderson S."/>
            <person name="Arachi H."/>
            <person name="Azer M."/>
            <person name="Bachantsang P."/>
            <person name="Barry A."/>
            <person name="Bayul T."/>
            <person name="Berlin A."/>
            <person name="Bessette D."/>
            <person name="Bloom T."/>
            <person name="Blye J."/>
            <person name="Boguslavskiy L."/>
            <person name="Bonnet C."/>
            <person name="Boukhgalter B."/>
            <person name="Bourzgui I."/>
            <person name="Brown A."/>
            <person name="Cahill P."/>
            <person name="Channer S."/>
            <person name="Cheshatsang Y."/>
            <person name="Chuda L."/>
            <person name="Citroen M."/>
            <person name="Collymore A."/>
            <person name="Cooke P."/>
            <person name="Costello M."/>
            <person name="D'Aco K."/>
            <person name="Daza R."/>
            <person name="De Haan G."/>
            <person name="DeGray S."/>
            <person name="DeMaso C."/>
            <person name="Dhargay N."/>
            <person name="Dooley K."/>
            <person name="Dooley E."/>
            <person name="Doricent M."/>
            <person name="Dorje P."/>
            <person name="Dorjee K."/>
            <person name="Dupes A."/>
            <person name="Elong R."/>
            <person name="Falk J."/>
            <person name="Farina A."/>
            <person name="Faro S."/>
            <person name="Ferguson D."/>
            <person name="Fisher S."/>
            <person name="Foley C.D."/>
            <person name="Franke A."/>
            <person name="Friedrich D."/>
            <person name="Gadbois L."/>
            <person name="Gearin G."/>
            <person name="Gearin C.R."/>
            <person name="Giannoukos G."/>
            <person name="Goode T."/>
            <person name="Graham J."/>
            <person name="Grandbois E."/>
            <person name="Grewal S."/>
            <person name="Gyaltsen K."/>
            <person name="Hafez N."/>
            <person name="Hagos B."/>
            <person name="Hall J."/>
            <person name="Henson C."/>
            <person name="Hollinger A."/>
            <person name="Honan T."/>
            <person name="Huard M.D."/>
            <person name="Hughes L."/>
            <person name="Hurhula B."/>
            <person name="Husby M.E."/>
            <person name="Kamat A."/>
            <person name="Kanga B."/>
            <person name="Kashin S."/>
            <person name="Khazanovich D."/>
            <person name="Kisner P."/>
            <person name="Lance K."/>
            <person name="Lara M."/>
            <person name="Lee W."/>
            <person name="Lennon N."/>
            <person name="Letendre F."/>
            <person name="LeVine R."/>
            <person name="Lipovsky A."/>
            <person name="Liu X."/>
            <person name="Liu J."/>
            <person name="Liu S."/>
            <person name="Lokyitsang T."/>
            <person name="Lokyitsang Y."/>
            <person name="Lubonja R."/>
            <person name="Lui A."/>
            <person name="MacDonald P."/>
            <person name="Magnisalis V."/>
            <person name="Maru K."/>
            <person name="Matthews C."/>
            <person name="McCusker W."/>
            <person name="McDonough S."/>
            <person name="Mehta T."/>
            <person name="Meldrim J."/>
            <person name="Meneus L."/>
            <person name="Mihai O."/>
            <person name="Mihalev A."/>
            <person name="Mihova T."/>
            <person name="Mittelman R."/>
            <person name="Mlenga V."/>
            <person name="Montmayeur A."/>
            <person name="Mulrain L."/>
            <person name="Navidi A."/>
            <person name="Naylor J."/>
            <person name="Negash T."/>
            <person name="Nguyen T."/>
            <person name="Nguyen N."/>
            <person name="Nicol R."/>
            <person name="Norbu C."/>
            <person name="Norbu N."/>
            <person name="Novod N."/>
            <person name="O'Neill B."/>
            <person name="Osman S."/>
            <person name="Markiewicz E."/>
            <person name="Oyono O.L."/>
            <person name="Patti C."/>
            <person name="Phunkhang P."/>
            <person name="Pierre F."/>
            <person name="Priest M."/>
            <person name="Raghuraman S."/>
            <person name="Rege F."/>
            <person name="Reyes R."/>
            <person name="Rise C."/>
            <person name="Rogov P."/>
            <person name="Ross K."/>
            <person name="Ryan E."/>
            <person name="Settipalli S."/>
            <person name="Shea T."/>
            <person name="Sherpa N."/>
            <person name="Shi L."/>
            <person name="Shih D."/>
            <person name="Sparrow T."/>
            <person name="Spaulding J."/>
            <person name="Stalker J."/>
            <person name="Stange-Thomann N."/>
            <person name="Stavropoulos S."/>
            <person name="Stone C."/>
            <person name="Strader C."/>
            <person name="Tesfaye S."/>
            <person name="Thomson T."/>
            <person name="Thoulutsang Y."/>
            <person name="Thoulutsang D."/>
            <person name="Topham K."/>
            <person name="Topping I."/>
            <person name="Tsamla T."/>
            <person name="Vassiliev H."/>
            <person name="Vo A."/>
            <person name="Wangchuk T."/>
            <person name="Wangdi T."/>
            <person name="Weiand M."/>
            <person name="Wilkinson J."/>
            <person name="Wilson A."/>
            <person name="Yadav S."/>
            <person name="Young G."/>
            <person name="Yu Q."/>
            <person name="Zembek L."/>
            <person name="Zhong D."/>
            <person name="Zimmer A."/>
            <person name="Zwirko Z."/>
            <person name="Jaffe D.B."/>
            <person name="Alvarez P."/>
            <person name="Brockman W."/>
            <person name="Butler J."/>
            <person name="Chin C."/>
            <person name="Gnerre S."/>
            <person name="Grabherr M."/>
            <person name="Kleber M."/>
            <person name="Mauceli E."/>
            <person name="MacCallum I."/>
        </authorList>
    </citation>
    <scope>NUCLEOTIDE SEQUENCE [LARGE SCALE GENOMIC DNA]</scope>
    <source>
        <strain evidence="7">Tucson 15287-2541.00</strain>
    </source>
</reference>
<dbReference type="STRING" id="7222.B4J6S3"/>
<dbReference type="InterPro" id="IPR036322">
    <property type="entry name" value="WD40_repeat_dom_sf"/>
</dbReference>
<dbReference type="HOGENOM" id="CLU_023867_1_1_1"/>
<dbReference type="Gene3D" id="2.130.10.10">
    <property type="entry name" value="YVTN repeat-like/Quinoprotein amine dehydrogenase"/>
    <property type="match status" value="2"/>
</dbReference>
<dbReference type="GO" id="GO:0090070">
    <property type="term" value="P:positive regulation of ribosome biogenesis"/>
    <property type="evidence" value="ECO:0007669"/>
    <property type="project" value="EnsemblMetazoa"/>
</dbReference>
<dbReference type="Proteomes" id="UP000001070">
    <property type="component" value="Unassembled WGS sequence"/>
</dbReference>
<dbReference type="GO" id="GO:0006364">
    <property type="term" value="P:rRNA processing"/>
    <property type="evidence" value="ECO:0007669"/>
    <property type="project" value="InterPro"/>
</dbReference>
<feature type="region of interest" description="Disordered" evidence="5">
    <location>
        <begin position="46"/>
        <end position="69"/>
    </location>
</feature>
<dbReference type="SMR" id="B4J6S3"/>
<keyword evidence="1" id="KW-0597">Phosphoprotein</keyword>
<organism evidence="7">
    <name type="scientific">Drosophila grimshawi</name>
    <name type="common">Hawaiian fruit fly</name>
    <name type="synonym">Idiomyia grimshawi</name>
    <dbReference type="NCBI Taxonomy" id="7222"/>
    <lineage>
        <taxon>Eukaryota</taxon>
        <taxon>Metazoa</taxon>
        <taxon>Ecdysozoa</taxon>
        <taxon>Arthropoda</taxon>
        <taxon>Hexapoda</taxon>
        <taxon>Insecta</taxon>
        <taxon>Pterygota</taxon>
        <taxon>Neoptera</taxon>
        <taxon>Endopterygota</taxon>
        <taxon>Diptera</taxon>
        <taxon>Brachycera</taxon>
        <taxon>Muscomorpha</taxon>
        <taxon>Ephydroidea</taxon>
        <taxon>Drosophilidae</taxon>
        <taxon>Drosophila</taxon>
        <taxon>Hawaiian Drosophila</taxon>
    </lineage>
</organism>
<dbReference type="SMART" id="SM00320">
    <property type="entry name" value="WD40"/>
    <property type="match status" value="5"/>
</dbReference>
<dbReference type="OrthoDB" id="270624at2759"/>
<dbReference type="KEGG" id="dgr:6559068"/>
<dbReference type="GO" id="GO:0031490">
    <property type="term" value="F:chromatin DNA binding"/>
    <property type="evidence" value="ECO:0007669"/>
    <property type="project" value="EnsemblMetazoa"/>
</dbReference>
<dbReference type="InterPro" id="IPR019775">
    <property type="entry name" value="WD40_repeat_CS"/>
</dbReference>
<dbReference type="GO" id="GO:0036098">
    <property type="term" value="P:male germ-line stem cell population maintenance"/>
    <property type="evidence" value="ECO:0007669"/>
    <property type="project" value="EnsemblMetazoa"/>
</dbReference>
<gene>
    <name evidence="6" type="primary">Dgri\GH21179</name>
    <name evidence="6" type="ORF">Dgri_GH21179</name>
</gene>
<feature type="repeat" description="WD" evidence="4">
    <location>
        <begin position="236"/>
        <end position="278"/>
    </location>
</feature>
<dbReference type="GO" id="GO:0005654">
    <property type="term" value="C:nucleoplasm"/>
    <property type="evidence" value="ECO:0007669"/>
    <property type="project" value="EnsemblMetazoa"/>
</dbReference>
<dbReference type="InterPro" id="IPR015943">
    <property type="entry name" value="WD40/YVTN_repeat-like_dom_sf"/>
</dbReference>
<dbReference type="GO" id="GO:0005730">
    <property type="term" value="C:nucleolus"/>
    <property type="evidence" value="ECO:0007669"/>
    <property type="project" value="EnsemblMetazoa"/>
</dbReference>
<evidence type="ECO:0000313" key="6">
    <source>
        <dbReference type="EMBL" id="EDW00976.1"/>
    </source>
</evidence>
<keyword evidence="7" id="KW-1185">Reference proteome</keyword>
<evidence type="ECO:0000256" key="4">
    <source>
        <dbReference type="PROSITE-ProRule" id="PRU00221"/>
    </source>
</evidence>
<feature type="compositionally biased region" description="Acidic residues" evidence="5">
    <location>
        <begin position="54"/>
        <end position="69"/>
    </location>
</feature>
<dbReference type="FunCoup" id="B4J6S3">
    <property type="interactions" value="2318"/>
</dbReference>
<dbReference type="PANTHER" id="PTHR14091">
    <property type="entry name" value="PERIODIC TRYPTOPHAN PROTEIN 1"/>
    <property type="match status" value="1"/>
</dbReference>
<dbReference type="GO" id="GO:0030723">
    <property type="term" value="P:ovarian fusome organization"/>
    <property type="evidence" value="ECO:0007669"/>
    <property type="project" value="EnsemblMetazoa"/>
</dbReference>
<keyword evidence="2 4" id="KW-0853">WD repeat</keyword>
<keyword evidence="3" id="KW-0677">Repeat</keyword>
<dbReference type="EMBL" id="CH916367">
    <property type="protein sequence ID" value="EDW00976.1"/>
    <property type="molecule type" value="Genomic_DNA"/>
</dbReference>
<dbReference type="PROSITE" id="PS50294">
    <property type="entry name" value="WD_REPEATS_REGION"/>
    <property type="match status" value="2"/>
</dbReference>
<evidence type="ECO:0000256" key="2">
    <source>
        <dbReference type="ARBA" id="ARBA00022574"/>
    </source>
</evidence>
<accession>B4J6S3</accession>
<dbReference type="PROSITE" id="PS50082">
    <property type="entry name" value="WD_REPEATS_2"/>
    <property type="match status" value="3"/>
</dbReference>
<protein>
    <submittedName>
        <fullName evidence="6">GH21179</fullName>
    </submittedName>
</protein>
<dbReference type="eggNOG" id="KOG0270">
    <property type="taxonomic scope" value="Eukaryota"/>
</dbReference>
<dbReference type="OMA" id="CFVPRGV"/>